<protein>
    <submittedName>
        <fullName evidence="2">Uncharacterized protein</fullName>
    </submittedName>
</protein>
<sequence>MNTFWKDAFAITAGAFFGAILAHAMGHFWAGGLLFGGAIGYFARLITEPLRILEALRQAYQDVYHWRPKKEWKTCFREGSLYGIGAGGVLGMFGFGPFSLYRGYEQGASLEQLIYSYYFTVAVSEILAPIFGAIFAYQEYLYLDEDASKMAKHFNAVSLHYYVLKGAGYSIFYLVAAICKIPRFLRLFAIFVHSENFTACAVYALMAGSIVFLLVPYNPPLMLAVSSLAGLFGAWVRPKALAMLEPALSSP</sequence>
<dbReference type="Proteomes" id="UP000177723">
    <property type="component" value="Unassembled WGS sequence"/>
</dbReference>
<feature type="transmembrane region" description="Helical" evidence="1">
    <location>
        <begin position="81"/>
        <end position="101"/>
    </location>
</feature>
<gene>
    <name evidence="2" type="ORF">A3F23_02730</name>
</gene>
<name>A0A1F5WR63_9BACT</name>
<dbReference type="AlphaFoldDB" id="A0A1F5WR63"/>
<dbReference type="EMBL" id="MFHT01000004">
    <property type="protein sequence ID" value="OGF78094.1"/>
    <property type="molecule type" value="Genomic_DNA"/>
</dbReference>
<keyword evidence="1" id="KW-1133">Transmembrane helix</keyword>
<evidence type="ECO:0000256" key="1">
    <source>
        <dbReference type="SAM" id="Phobius"/>
    </source>
</evidence>
<accession>A0A1F5WR63</accession>
<organism evidence="2 3">
    <name type="scientific">Candidatus Giovannonibacteria bacterium RIFCSPHIGHO2_12_FULL_43_15</name>
    <dbReference type="NCBI Taxonomy" id="1798341"/>
    <lineage>
        <taxon>Bacteria</taxon>
        <taxon>Candidatus Giovannoniibacteriota</taxon>
    </lineage>
</organism>
<comment type="caution">
    <text evidence="2">The sequence shown here is derived from an EMBL/GenBank/DDBJ whole genome shotgun (WGS) entry which is preliminary data.</text>
</comment>
<proteinExistence type="predicted"/>
<evidence type="ECO:0000313" key="3">
    <source>
        <dbReference type="Proteomes" id="UP000177723"/>
    </source>
</evidence>
<evidence type="ECO:0000313" key="2">
    <source>
        <dbReference type="EMBL" id="OGF78094.1"/>
    </source>
</evidence>
<feature type="transmembrane region" description="Helical" evidence="1">
    <location>
        <begin position="157"/>
        <end position="176"/>
    </location>
</feature>
<feature type="transmembrane region" description="Helical" evidence="1">
    <location>
        <begin position="113"/>
        <end position="137"/>
    </location>
</feature>
<reference evidence="2 3" key="1">
    <citation type="journal article" date="2016" name="Nat. Commun.">
        <title>Thousands of microbial genomes shed light on interconnected biogeochemical processes in an aquifer system.</title>
        <authorList>
            <person name="Anantharaman K."/>
            <person name="Brown C.T."/>
            <person name="Hug L.A."/>
            <person name="Sharon I."/>
            <person name="Castelle C.J."/>
            <person name="Probst A.J."/>
            <person name="Thomas B.C."/>
            <person name="Singh A."/>
            <person name="Wilkins M.J."/>
            <person name="Karaoz U."/>
            <person name="Brodie E.L."/>
            <person name="Williams K.H."/>
            <person name="Hubbard S.S."/>
            <person name="Banfield J.F."/>
        </authorList>
    </citation>
    <scope>NUCLEOTIDE SEQUENCE [LARGE SCALE GENOMIC DNA]</scope>
</reference>
<feature type="transmembrane region" description="Helical" evidence="1">
    <location>
        <begin position="197"/>
        <end position="215"/>
    </location>
</feature>
<keyword evidence="1" id="KW-0812">Transmembrane</keyword>
<keyword evidence="1" id="KW-0472">Membrane</keyword>